<name>A0A1G2L5D2_9BACT</name>
<proteinExistence type="predicted"/>
<reference evidence="2 3" key="1">
    <citation type="journal article" date="2016" name="Nat. Commun.">
        <title>Thousands of microbial genomes shed light on interconnected biogeochemical processes in an aquifer system.</title>
        <authorList>
            <person name="Anantharaman K."/>
            <person name="Brown C.T."/>
            <person name="Hug L.A."/>
            <person name="Sharon I."/>
            <person name="Castelle C.J."/>
            <person name="Probst A.J."/>
            <person name="Thomas B.C."/>
            <person name="Singh A."/>
            <person name="Wilkins M.J."/>
            <person name="Karaoz U."/>
            <person name="Brodie E.L."/>
            <person name="Williams K.H."/>
            <person name="Hubbard S.S."/>
            <person name="Banfield J.F."/>
        </authorList>
    </citation>
    <scope>NUCLEOTIDE SEQUENCE [LARGE SCALE GENOMIC DNA]</scope>
</reference>
<dbReference type="Proteomes" id="UP000177982">
    <property type="component" value="Unassembled WGS sequence"/>
</dbReference>
<dbReference type="AlphaFoldDB" id="A0A1G2L5D2"/>
<dbReference type="EMBL" id="MHQO01000021">
    <property type="protein sequence ID" value="OHA06887.1"/>
    <property type="molecule type" value="Genomic_DNA"/>
</dbReference>
<keyword evidence="1" id="KW-0812">Transmembrane</keyword>
<organism evidence="2 3">
    <name type="scientific">Candidatus Sungbacteria bacterium RIFCSPLOWO2_01_FULL_47_10</name>
    <dbReference type="NCBI Taxonomy" id="1802276"/>
    <lineage>
        <taxon>Bacteria</taxon>
        <taxon>Candidatus Sungiibacteriota</taxon>
    </lineage>
</organism>
<evidence type="ECO:0000256" key="1">
    <source>
        <dbReference type="SAM" id="Phobius"/>
    </source>
</evidence>
<protein>
    <submittedName>
        <fullName evidence="2">Uncharacterized protein</fullName>
    </submittedName>
</protein>
<accession>A0A1G2L5D2</accession>
<evidence type="ECO:0000313" key="2">
    <source>
        <dbReference type="EMBL" id="OHA06887.1"/>
    </source>
</evidence>
<gene>
    <name evidence="2" type="ORF">A2934_03330</name>
</gene>
<comment type="caution">
    <text evidence="2">The sequence shown here is derived from an EMBL/GenBank/DDBJ whole genome shotgun (WGS) entry which is preliminary data.</text>
</comment>
<sequence>MPSADFAPRALDARKRFWYFLRSIVIILAKEKNGMKKALVLSFIFVYAISFVPISAFAVNFVEAPVLPENYTSWQFRKVFVRDCPALDPAGVFTTEYYARIVPGEKKVEIVGSIMKGNTLLAVFHSNGTRSTEDFFFLYTKGPKGWLLWNGDSLDQMLNEKIDYNTQIAIGALLGLMSPCGLSYDDLLGFINHVFGEAESK</sequence>
<keyword evidence="1" id="KW-0472">Membrane</keyword>
<keyword evidence="1" id="KW-1133">Transmembrane helix</keyword>
<feature type="transmembrane region" description="Helical" evidence="1">
    <location>
        <begin position="38"/>
        <end position="62"/>
    </location>
</feature>
<evidence type="ECO:0000313" key="3">
    <source>
        <dbReference type="Proteomes" id="UP000177982"/>
    </source>
</evidence>